<protein>
    <recommendedName>
        <fullName evidence="3">K Homology domain-containing protein</fullName>
    </recommendedName>
</protein>
<evidence type="ECO:0000256" key="2">
    <source>
        <dbReference type="PROSITE-ProRule" id="PRU00117"/>
    </source>
</evidence>
<keyword evidence="2" id="KW-0694">RNA-binding</keyword>
<comment type="caution">
    <text evidence="4">The sequence shown here is derived from an EMBL/GenBank/DDBJ whole genome shotgun (WGS) entry which is preliminary data.</text>
</comment>
<dbReference type="InterPro" id="IPR004088">
    <property type="entry name" value="KH_dom_type_1"/>
</dbReference>
<proteinExistence type="predicted"/>
<dbReference type="PANTHER" id="PTHR10288">
    <property type="entry name" value="KH DOMAIN CONTAINING RNA BINDING PROTEIN"/>
    <property type="match status" value="1"/>
</dbReference>
<feature type="non-terminal residue" evidence="4">
    <location>
        <position position="1"/>
    </location>
</feature>
<evidence type="ECO:0000313" key="4">
    <source>
        <dbReference type="EMBL" id="MQM03400.1"/>
    </source>
</evidence>
<feature type="non-terminal residue" evidence="4">
    <location>
        <position position="312"/>
    </location>
</feature>
<dbReference type="SMART" id="SM00322">
    <property type="entry name" value="KH"/>
    <property type="match status" value="2"/>
</dbReference>
<evidence type="ECO:0000259" key="3">
    <source>
        <dbReference type="SMART" id="SM00322"/>
    </source>
</evidence>
<feature type="domain" description="K Homology" evidence="3">
    <location>
        <begin position="85"/>
        <end position="157"/>
    </location>
</feature>
<dbReference type="EMBL" id="NMUH01003026">
    <property type="protein sequence ID" value="MQM03400.1"/>
    <property type="molecule type" value="Genomic_DNA"/>
</dbReference>
<dbReference type="Gene3D" id="3.30.1370.10">
    <property type="entry name" value="K Homology domain, type 1"/>
    <property type="match status" value="2"/>
</dbReference>
<reference evidence="4" key="1">
    <citation type="submission" date="2017-07" db="EMBL/GenBank/DDBJ databases">
        <title>Taro Niue Genome Assembly and Annotation.</title>
        <authorList>
            <person name="Atibalentja N."/>
            <person name="Keating K."/>
            <person name="Fields C.J."/>
        </authorList>
    </citation>
    <scope>NUCLEOTIDE SEQUENCE</scope>
    <source>
        <strain evidence="4">Niue_2</strain>
        <tissue evidence="4">Leaf</tissue>
    </source>
</reference>
<dbReference type="GO" id="GO:0003723">
    <property type="term" value="F:RNA binding"/>
    <property type="evidence" value="ECO:0007669"/>
    <property type="project" value="UniProtKB-UniRule"/>
</dbReference>
<dbReference type="PROSITE" id="PS50084">
    <property type="entry name" value="KH_TYPE_1"/>
    <property type="match status" value="2"/>
</dbReference>
<gene>
    <name evidence="4" type="ORF">Taro_036179</name>
</gene>
<dbReference type="OrthoDB" id="442947at2759"/>
<dbReference type="SUPFAM" id="SSF54791">
    <property type="entry name" value="Eukaryotic type KH-domain (KH-domain type I)"/>
    <property type="match status" value="2"/>
</dbReference>
<feature type="domain" description="K Homology" evidence="3">
    <location>
        <begin position="165"/>
        <end position="257"/>
    </location>
</feature>
<dbReference type="AlphaFoldDB" id="A0A843WKW8"/>
<sequence length="312" mass="33705">ISGIPSVARRALYEISTLLHQHPRKENPPLDDVIYASTQGSYPPPSASVPVAPPVPWYGGYGDESSRFGPGGFNGGLIGRGEKPEEFSMRIVCSAVKIGGVIGKGGANVKQLQQQTGANIQVEDTSDSEERVIIVSSGEVLWDPVSPTIEAILQLQIRTSEASDKGITTRLLVPSSKVGCLLGQGGHIITEMRRRTKADIRVYSKDDKPKYASSNEELVQRFGLVCRYVLTLDAVLQITGNQSVARDALSEIASRLRKRILQGGNHAEVESHVRPHSFREYAQPEGFPGRGLPPSGGVGAGYTGSYTYEHLK</sequence>
<organism evidence="4 5">
    <name type="scientific">Colocasia esculenta</name>
    <name type="common">Wild taro</name>
    <name type="synonym">Arum esculentum</name>
    <dbReference type="NCBI Taxonomy" id="4460"/>
    <lineage>
        <taxon>Eukaryota</taxon>
        <taxon>Viridiplantae</taxon>
        <taxon>Streptophyta</taxon>
        <taxon>Embryophyta</taxon>
        <taxon>Tracheophyta</taxon>
        <taxon>Spermatophyta</taxon>
        <taxon>Magnoliopsida</taxon>
        <taxon>Liliopsida</taxon>
        <taxon>Araceae</taxon>
        <taxon>Aroideae</taxon>
        <taxon>Colocasieae</taxon>
        <taxon>Colocasia</taxon>
    </lineage>
</organism>
<keyword evidence="1" id="KW-0677">Repeat</keyword>
<name>A0A843WKW8_COLES</name>
<dbReference type="InterPro" id="IPR004087">
    <property type="entry name" value="KH_dom"/>
</dbReference>
<dbReference type="InterPro" id="IPR036612">
    <property type="entry name" value="KH_dom_type_1_sf"/>
</dbReference>
<accession>A0A843WKW8</accession>
<dbReference type="Proteomes" id="UP000652761">
    <property type="component" value="Unassembled WGS sequence"/>
</dbReference>
<evidence type="ECO:0000256" key="1">
    <source>
        <dbReference type="ARBA" id="ARBA00022737"/>
    </source>
</evidence>
<keyword evidence="5" id="KW-1185">Reference proteome</keyword>
<evidence type="ECO:0000313" key="5">
    <source>
        <dbReference type="Proteomes" id="UP000652761"/>
    </source>
</evidence>
<dbReference type="Pfam" id="PF00013">
    <property type="entry name" value="KH_1"/>
    <property type="match status" value="2"/>
</dbReference>